<sequence>HGCGGQFVRCIKCKYTWTRKDKGMCHACGPKLELKQTPRAKPTGAWAADDKGDSDWKTSDQWPKPQGGRRRRWTKPTAEAESQTGADSLLAPLDETLTGENREALAQFMG</sequence>
<feature type="compositionally biased region" description="Basic and acidic residues" evidence="1">
    <location>
        <begin position="48"/>
        <end position="58"/>
    </location>
</feature>
<feature type="region of interest" description="Disordered" evidence="1">
    <location>
        <begin position="38"/>
        <end position="96"/>
    </location>
</feature>
<keyword evidence="3" id="KW-1185">Reference proteome</keyword>
<evidence type="ECO:0000256" key="1">
    <source>
        <dbReference type="SAM" id="MobiDB-lite"/>
    </source>
</evidence>
<reference evidence="2" key="1">
    <citation type="submission" date="2023-10" db="EMBL/GenBank/DDBJ databases">
        <authorList>
            <person name="Chen Y."/>
            <person name="Shah S."/>
            <person name="Dougan E. K."/>
            <person name="Thang M."/>
            <person name="Chan C."/>
        </authorList>
    </citation>
    <scope>NUCLEOTIDE SEQUENCE [LARGE SCALE GENOMIC DNA]</scope>
</reference>
<proteinExistence type="predicted"/>
<dbReference type="EMBL" id="CAUYUJ010019756">
    <property type="protein sequence ID" value="CAK0893473.1"/>
    <property type="molecule type" value="Genomic_DNA"/>
</dbReference>
<feature type="non-terminal residue" evidence="2">
    <location>
        <position position="1"/>
    </location>
</feature>
<evidence type="ECO:0000313" key="3">
    <source>
        <dbReference type="Proteomes" id="UP001189429"/>
    </source>
</evidence>
<gene>
    <name evidence="2" type="ORF">PCOR1329_LOCUS72802</name>
</gene>
<protein>
    <submittedName>
        <fullName evidence="2">Uncharacterized protein</fullName>
    </submittedName>
</protein>
<comment type="caution">
    <text evidence="2">The sequence shown here is derived from an EMBL/GenBank/DDBJ whole genome shotgun (WGS) entry which is preliminary data.</text>
</comment>
<evidence type="ECO:0000313" key="2">
    <source>
        <dbReference type="EMBL" id="CAK0893473.1"/>
    </source>
</evidence>
<name>A0ABN9X2G2_9DINO</name>
<dbReference type="Proteomes" id="UP001189429">
    <property type="component" value="Unassembled WGS sequence"/>
</dbReference>
<organism evidence="2 3">
    <name type="scientific">Prorocentrum cordatum</name>
    <dbReference type="NCBI Taxonomy" id="2364126"/>
    <lineage>
        <taxon>Eukaryota</taxon>
        <taxon>Sar</taxon>
        <taxon>Alveolata</taxon>
        <taxon>Dinophyceae</taxon>
        <taxon>Prorocentrales</taxon>
        <taxon>Prorocentraceae</taxon>
        <taxon>Prorocentrum</taxon>
    </lineage>
</organism>
<accession>A0ABN9X2G2</accession>